<name>A0AAN8XZ54_SOLBU</name>
<evidence type="ECO:0000313" key="2">
    <source>
        <dbReference type="EMBL" id="KAK6773695.1"/>
    </source>
</evidence>
<evidence type="ECO:0000256" key="1">
    <source>
        <dbReference type="SAM" id="Phobius"/>
    </source>
</evidence>
<protein>
    <submittedName>
        <fullName evidence="2">Uncharacterized protein</fullName>
    </submittedName>
</protein>
<keyword evidence="1" id="KW-0472">Membrane</keyword>
<reference evidence="2 3" key="1">
    <citation type="submission" date="2024-02" db="EMBL/GenBank/DDBJ databases">
        <title>de novo genome assembly of Solanum bulbocastanum strain 11H21.</title>
        <authorList>
            <person name="Hosaka A.J."/>
        </authorList>
    </citation>
    <scope>NUCLEOTIDE SEQUENCE [LARGE SCALE GENOMIC DNA]</scope>
    <source>
        <tissue evidence="2">Young leaves</tissue>
    </source>
</reference>
<feature type="transmembrane region" description="Helical" evidence="1">
    <location>
        <begin position="60"/>
        <end position="79"/>
    </location>
</feature>
<proteinExistence type="predicted"/>
<dbReference type="Proteomes" id="UP001371456">
    <property type="component" value="Unassembled WGS sequence"/>
</dbReference>
<keyword evidence="3" id="KW-1185">Reference proteome</keyword>
<keyword evidence="1" id="KW-0812">Transmembrane</keyword>
<keyword evidence="1" id="KW-1133">Transmembrane helix</keyword>
<comment type="caution">
    <text evidence="2">The sequence shown here is derived from an EMBL/GenBank/DDBJ whole genome shotgun (WGS) entry which is preliminary data.</text>
</comment>
<organism evidence="2 3">
    <name type="scientific">Solanum bulbocastanum</name>
    <name type="common">Wild potato</name>
    <dbReference type="NCBI Taxonomy" id="147425"/>
    <lineage>
        <taxon>Eukaryota</taxon>
        <taxon>Viridiplantae</taxon>
        <taxon>Streptophyta</taxon>
        <taxon>Embryophyta</taxon>
        <taxon>Tracheophyta</taxon>
        <taxon>Spermatophyta</taxon>
        <taxon>Magnoliopsida</taxon>
        <taxon>eudicotyledons</taxon>
        <taxon>Gunneridae</taxon>
        <taxon>Pentapetalae</taxon>
        <taxon>asterids</taxon>
        <taxon>lamiids</taxon>
        <taxon>Solanales</taxon>
        <taxon>Solanaceae</taxon>
        <taxon>Solanoideae</taxon>
        <taxon>Solaneae</taxon>
        <taxon>Solanum</taxon>
    </lineage>
</organism>
<evidence type="ECO:0000313" key="3">
    <source>
        <dbReference type="Proteomes" id="UP001371456"/>
    </source>
</evidence>
<sequence>MGKATVEAEDNLVSHINPRVTCNVGIARTLATLKHIVGPSKYMSRSKPISPSKLRMKVSCSWLILPLLTVLMVFGLFIVDGRIVCLVQSLYLEILMSQKRVNLDSMMTSKYVLKANVPQPSKQCREILH</sequence>
<dbReference type="AlphaFoldDB" id="A0AAN8XZ54"/>
<gene>
    <name evidence="2" type="ORF">RDI58_028933</name>
</gene>
<dbReference type="EMBL" id="JBANQN010000012">
    <property type="protein sequence ID" value="KAK6773695.1"/>
    <property type="molecule type" value="Genomic_DNA"/>
</dbReference>
<accession>A0AAN8XZ54</accession>